<dbReference type="FunFam" id="1.10.287.950:FF:000001">
    <property type="entry name" value="Methyl-accepting chemotaxis sensory transducer"/>
    <property type="match status" value="1"/>
</dbReference>
<evidence type="ECO:0000256" key="5">
    <source>
        <dbReference type="SAM" id="Coils"/>
    </source>
</evidence>
<comment type="caution">
    <text evidence="10">The sequence shown here is derived from an EMBL/GenBank/DDBJ whole genome shotgun (WGS) entry which is preliminary data.</text>
</comment>
<evidence type="ECO:0000256" key="7">
    <source>
        <dbReference type="SAM" id="Phobius"/>
    </source>
</evidence>
<evidence type="ECO:0000259" key="8">
    <source>
        <dbReference type="PROSITE" id="PS50111"/>
    </source>
</evidence>
<feature type="domain" description="Methyl-accepting transducer" evidence="8">
    <location>
        <begin position="228"/>
        <end position="457"/>
    </location>
</feature>
<comment type="subcellular location">
    <subcellularLocation>
        <location evidence="1">Membrane</location>
    </subcellularLocation>
</comment>
<evidence type="ECO:0000256" key="3">
    <source>
        <dbReference type="ARBA" id="ARBA00029447"/>
    </source>
</evidence>
<dbReference type="PROSITE" id="PS50111">
    <property type="entry name" value="CHEMOTAXIS_TRANSDUC_2"/>
    <property type="match status" value="1"/>
</dbReference>
<reference evidence="10 11" key="1">
    <citation type="submission" date="2019-04" db="EMBL/GenBank/DDBJ databases">
        <title>Trinickia sp. 7GSK02, isolated from subtropical forest soil.</title>
        <authorList>
            <person name="Gao Z.-H."/>
            <person name="Qiu L.-H."/>
        </authorList>
    </citation>
    <scope>NUCLEOTIDE SEQUENCE [LARGE SCALE GENOMIC DNA]</scope>
    <source>
        <strain evidence="10 11">7GSK02</strain>
    </source>
</reference>
<keyword evidence="2" id="KW-0488">Methylation</keyword>
<feature type="region of interest" description="Disordered" evidence="6">
    <location>
        <begin position="480"/>
        <end position="513"/>
    </location>
</feature>
<dbReference type="GO" id="GO:0004888">
    <property type="term" value="F:transmembrane signaling receptor activity"/>
    <property type="evidence" value="ECO:0007669"/>
    <property type="project" value="TreeGrafter"/>
</dbReference>
<evidence type="ECO:0000313" key="10">
    <source>
        <dbReference type="EMBL" id="TKC79267.1"/>
    </source>
</evidence>
<dbReference type="SMART" id="SM00304">
    <property type="entry name" value="HAMP"/>
    <property type="match status" value="1"/>
</dbReference>
<keyword evidence="7" id="KW-0812">Transmembrane</keyword>
<evidence type="ECO:0000256" key="1">
    <source>
        <dbReference type="ARBA" id="ARBA00004370"/>
    </source>
</evidence>
<keyword evidence="7" id="KW-1133">Transmembrane helix</keyword>
<dbReference type="EMBL" id="SWJE01000024">
    <property type="protein sequence ID" value="TKC79267.1"/>
    <property type="molecule type" value="Genomic_DNA"/>
</dbReference>
<dbReference type="PANTHER" id="PTHR43531">
    <property type="entry name" value="PROTEIN ICFG"/>
    <property type="match status" value="1"/>
</dbReference>
<dbReference type="CDD" id="cd06225">
    <property type="entry name" value="HAMP"/>
    <property type="match status" value="1"/>
</dbReference>
<dbReference type="GO" id="GO:0007165">
    <property type="term" value="P:signal transduction"/>
    <property type="evidence" value="ECO:0007669"/>
    <property type="project" value="UniProtKB-KW"/>
</dbReference>
<dbReference type="AlphaFoldDB" id="A0A4U1HIC0"/>
<keyword evidence="4" id="KW-0807">Transducer</keyword>
<feature type="compositionally biased region" description="Polar residues" evidence="6">
    <location>
        <begin position="486"/>
        <end position="495"/>
    </location>
</feature>
<proteinExistence type="inferred from homology"/>
<sequence>MAASEEMLLLLKDGAADYLNIVWAVLANNLNGKPGHKEWIVKHGGDFGTRLAALRSIDGTAEGARLADECQEQYDAWLRTVVDPLVATRKKVDEYSVNMSDLSAMTEGFGSYLGTEKLIASVDKLDGYERSRMSESRKALDSLRARMYATILATSLIAVLAAILAGNWLARVVSRPLKQAVTVATCVAEGDLSARIEALSTDETGQLMQSLKTMNQSLSSIVGRVRTGTDSIATASSEIAAGNFDLSSRTEQQAASLEETAASMTQLTETVRQNADNARQASALAARASGLANAGNDAVLGMVQTIGKIDDSSNKISEITGVIEGIAFQTNILALNAAVEAARAGEQGRGFAVVASEVRGLAQRSATAAKEIKELIGSSVAVIQAGARQAGDVGETMGQVKQAIKQVSDIVAEIASASEEQGRGIEQVNLAVNQMDEVTQQNAALVEQAAAAARSLEEQAIDLKDAVAVFKLADIDAAMPRAAGPQSPSRFSLSMPSVPGQEPGSPVLTTGGA</sequence>
<dbReference type="CDD" id="cd11386">
    <property type="entry name" value="MCP_signal"/>
    <property type="match status" value="1"/>
</dbReference>
<dbReference type="OrthoDB" id="5441488at2"/>
<keyword evidence="5" id="KW-0175">Coiled coil</keyword>
<dbReference type="Pfam" id="PF00672">
    <property type="entry name" value="HAMP"/>
    <property type="match status" value="1"/>
</dbReference>
<evidence type="ECO:0000313" key="11">
    <source>
        <dbReference type="Proteomes" id="UP000305539"/>
    </source>
</evidence>
<dbReference type="Gene3D" id="1.10.287.950">
    <property type="entry name" value="Methyl-accepting chemotaxis protein"/>
    <property type="match status" value="1"/>
</dbReference>
<dbReference type="SMART" id="SM00283">
    <property type="entry name" value="MA"/>
    <property type="match status" value="1"/>
</dbReference>
<dbReference type="PANTHER" id="PTHR43531:SF14">
    <property type="entry name" value="METHYL-ACCEPTING CHEMOTAXIS PROTEIN I-RELATED"/>
    <property type="match status" value="1"/>
</dbReference>
<name>A0A4U1HIC0_9BURK</name>
<dbReference type="InterPro" id="IPR003660">
    <property type="entry name" value="HAMP_dom"/>
</dbReference>
<feature type="coiled-coil region" evidence="5">
    <location>
        <begin position="400"/>
        <end position="466"/>
    </location>
</feature>
<evidence type="ECO:0000256" key="4">
    <source>
        <dbReference type="PROSITE-ProRule" id="PRU00284"/>
    </source>
</evidence>
<dbReference type="Pfam" id="PF00015">
    <property type="entry name" value="MCPsignal"/>
    <property type="match status" value="1"/>
</dbReference>
<dbReference type="Proteomes" id="UP000305539">
    <property type="component" value="Unassembled WGS sequence"/>
</dbReference>
<evidence type="ECO:0000256" key="6">
    <source>
        <dbReference type="SAM" id="MobiDB-lite"/>
    </source>
</evidence>
<dbReference type="InterPro" id="IPR051310">
    <property type="entry name" value="MCP_chemotaxis"/>
</dbReference>
<dbReference type="GO" id="GO:0006935">
    <property type="term" value="P:chemotaxis"/>
    <property type="evidence" value="ECO:0007669"/>
    <property type="project" value="TreeGrafter"/>
</dbReference>
<dbReference type="SUPFAM" id="SSF58104">
    <property type="entry name" value="Methyl-accepting chemotaxis protein (MCP) signaling domain"/>
    <property type="match status" value="1"/>
</dbReference>
<comment type="similarity">
    <text evidence="3">Belongs to the methyl-accepting chemotaxis (MCP) protein family.</text>
</comment>
<dbReference type="GO" id="GO:0005886">
    <property type="term" value="C:plasma membrane"/>
    <property type="evidence" value="ECO:0007669"/>
    <property type="project" value="TreeGrafter"/>
</dbReference>
<keyword evidence="11" id="KW-1185">Reference proteome</keyword>
<feature type="domain" description="HAMP" evidence="9">
    <location>
        <begin position="171"/>
        <end position="223"/>
    </location>
</feature>
<keyword evidence="7" id="KW-0472">Membrane</keyword>
<evidence type="ECO:0000256" key="2">
    <source>
        <dbReference type="ARBA" id="ARBA00022481"/>
    </source>
</evidence>
<dbReference type="InterPro" id="IPR004089">
    <property type="entry name" value="MCPsignal_dom"/>
</dbReference>
<feature type="transmembrane region" description="Helical" evidence="7">
    <location>
        <begin position="147"/>
        <end position="170"/>
    </location>
</feature>
<protein>
    <submittedName>
        <fullName evidence="10">HAMP domain-containing protein</fullName>
    </submittedName>
</protein>
<evidence type="ECO:0000259" key="9">
    <source>
        <dbReference type="PROSITE" id="PS50885"/>
    </source>
</evidence>
<dbReference type="PROSITE" id="PS50885">
    <property type="entry name" value="HAMP"/>
    <property type="match status" value="1"/>
</dbReference>
<accession>A0A4U1HIC0</accession>
<gene>
    <name evidence="10" type="ORF">FAZ69_30925</name>
</gene>
<organism evidence="10 11">
    <name type="scientific">Trinickia terrae</name>
    <dbReference type="NCBI Taxonomy" id="2571161"/>
    <lineage>
        <taxon>Bacteria</taxon>
        <taxon>Pseudomonadati</taxon>
        <taxon>Pseudomonadota</taxon>
        <taxon>Betaproteobacteria</taxon>
        <taxon>Burkholderiales</taxon>
        <taxon>Burkholderiaceae</taxon>
        <taxon>Trinickia</taxon>
    </lineage>
</organism>